<keyword evidence="14" id="KW-1185">Reference proteome</keyword>
<dbReference type="OrthoDB" id="26094at2759"/>
<name>A0A4U0Y0D8_9PEZI</name>
<dbReference type="GO" id="GO:0005674">
    <property type="term" value="C:transcription factor TFIIF complex"/>
    <property type="evidence" value="ECO:0007669"/>
    <property type="project" value="InterPro"/>
</dbReference>
<feature type="domain" description="TFIIF beta subunit HTH" evidence="11">
    <location>
        <begin position="244"/>
        <end position="308"/>
    </location>
</feature>
<dbReference type="InterPro" id="IPR040450">
    <property type="entry name" value="TFIIF_beta_HTH"/>
</dbReference>
<evidence type="ECO:0000259" key="11">
    <source>
        <dbReference type="Pfam" id="PF02270"/>
    </source>
</evidence>
<dbReference type="AlphaFoldDB" id="A0A4U0Y0D8"/>
<protein>
    <recommendedName>
        <fullName evidence="3">Transcription initiation factor IIF subunit beta</fullName>
    </recommendedName>
    <alternativeName>
        <fullName evidence="9">TFIIF medium subunit</fullName>
    </alternativeName>
    <alternativeName>
        <fullName evidence="8">TFIIF-beta</fullName>
    </alternativeName>
</protein>
<organism evidence="13 14">
    <name type="scientific">Cryomyces minteri</name>
    <dbReference type="NCBI Taxonomy" id="331657"/>
    <lineage>
        <taxon>Eukaryota</taxon>
        <taxon>Fungi</taxon>
        <taxon>Dikarya</taxon>
        <taxon>Ascomycota</taxon>
        <taxon>Pezizomycotina</taxon>
        <taxon>Dothideomycetes</taxon>
        <taxon>Dothideomycetes incertae sedis</taxon>
        <taxon>Cryomyces</taxon>
    </lineage>
</organism>
<dbReference type="FunFam" id="1.10.10.10:FF:000035">
    <property type="entry name" value="General transcription factor IIF subunit 2"/>
    <property type="match status" value="1"/>
</dbReference>
<evidence type="ECO:0000256" key="9">
    <source>
        <dbReference type="ARBA" id="ARBA00081863"/>
    </source>
</evidence>
<dbReference type="InterPro" id="IPR011039">
    <property type="entry name" value="TFIIF_interaction"/>
</dbReference>
<dbReference type="STRING" id="331657.A0A4U0Y0D8"/>
<dbReference type="Gene3D" id="1.10.10.10">
    <property type="entry name" value="Winged helix-like DNA-binding domain superfamily/Winged helix DNA-binding domain"/>
    <property type="match status" value="1"/>
</dbReference>
<evidence type="ECO:0000313" key="14">
    <source>
        <dbReference type="Proteomes" id="UP000308768"/>
    </source>
</evidence>
<evidence type="ECO:0000256" key="8">
    <source>
        <dbReference type="ARBA" id="ARBA00081473"/>
    </source>
</evidence>
<dbReference type="GO" id="GO:0003677">
    <property type="term" value="F:DNA binding"/>
    <property type="evidence" value="ECO:0007669"/>
    <property type="project" value="UniProtKB-KW"/>
</dbReference>
<dbReference type="SUPFAM" id="SSF50916">
    <property type="entry name" value="Rap30/74 interaction domains"/>
    <property type="match status" value="1"/>
</dbReference>
<dbReference type="Pfam" id="PF02270">
    <property type="entry name" value="TFIIF_beta"/>
    <property type="match status" value="1"/>
</dbReference>
<dbReference type="InterPro" id="IPR003196">
    <property type="entry name" value="TFIIF_beta"/>
</dbReference>
<dbReference type="InterPro" id="IPR036388">
    <property type="entry name" value="WH-like_DNA-bd_sf"/>
</dbReference>
<dbReference type="GO" id="GO:0006367">
    <property type="term" value="P:transcription initiation at RNA polymerase II promoter"/>
    <property type="evidence" value="ECO:0007669"/>
    <property type="project" value="InterPro"/>
</dbReference>
<accession>A0A4U0Y0D8</accession>
<evidence type="ECO:0000256" key="6">
    <source>
        <dbReference type="ARBA" id="ARBA00023163"/>
    </source>
</evidence>
<dbReference type="PANTHER" id="PTHR10445">
    <property type="entry name" value="GENERAL TRANSCRIPTION FACTOR IIF SUBUNIT 2"/>
    <property type="match status" value="1"/>
</dbReference>
<gene>
    <name evidence="13" type="ORF">B0A49_00113</name>
</gene>
<dbReference type="PANTHER" id="PTHR10445:SF0">
    <property type="entry name" value="GENERAL TRANSCRIPTION FACTOR IIF SUBUNIT 2"/>
    <property type="match status" value="1"/>
</dbReference>
<feature type="domain" description="TFIIF beta subunit N-terminal" evidence="12">
    <location>
        <begin position="49"/>
        <end position="176"/>
    </location>
</feature>
<keyword evidence="7" id="KW-0539">Nucleus</keyword>
<feature type="region of interest" description="Disordered" evidence="10">
    <location>
        <begin position="314"/>
        <end position="351"/>
    </location>
</feature>
<proteinExistence type="inferred from homology"/>
<evidence type="ECO:0000256" key="2">
    <source>
        <dbReference type="ARBA" id="ARBA00009543"/>
    </source>
</evidence>
<dbReference type="Proteomes" id="UP000308768">
    <property type="component" value="Unassembled WGS sequence"/>
</dbReference>
<dbReference type="CDD" id="cd07980">
    <property type="entry name" value="TFIIF_beta"/>
    <property type="match status" value="1"/>
</dbReference>
<feature type="compositionally biased region" description="Acidic residues" evidence="10">
    <location>
        <begin position="321"/>
        <end position="343"/>
    </location>
</feature>
<evidence type="ECO:0000256" key="1">
    <source>
        <dbReference type="ARBA" id="ARBA00004123"/>
    </source>
</evidence>
<feature type="region of interest" description="Disordered" evidence="10">
    <location>
        <begin position="1"/>
        <end position="26"/>
    </location>
</feature>
<dbReference type="InterPro" id="IPR040504">
    <property type="entry name" value="TFIIF_beta_N"/>
</dbReference>
<evidence type="ECO:0000256" key="4">
    <source>
        <dbReference type="ARBA" id="ARBA00023015"/>
    </source>
</evidence>
<reference evidence="13 14" key="1">
    <citation type="submission" date="2017-03" db="EMBL/GenBank/DDBJ databases">
        <title>Genomes of endolithic fungi from Antarctica.</title>
        <authorList>
            <person name="Coleine C."/>
            <person name="Masonjones S."/>
            <person name="Stajich J.E."/>
        </authorList>
    </citation>
    <scope>NUCLEOTIDE SEQUENCE [LARGE SCALE GENOMIC DNA]</scope>
    <source>
        <strain evidence="13 14">CCFEE 5187</strain>
    </source>
</reference>
<dbReference type="SUPFAM" id="SSF46785">
    <property type="entry name" value="Winged helix' DNA-binding domain"/>
    <property type="match status" value="1"/>
</dbReference>
<feature type="compositionally biased region" description="Basic and acidic residues" evidence="10">
    <location>
        <begin position="8"/>
        <end position="19"/>
    </location>
</feature>
<evidence type="ECO:0000256" key="5">
    <source>
        <dbReference type="ARBA" id="ARBA00023125"/>
    </source>
</evidence>
<evidence type="ECO:0000256" key="10">
    <source>
        <dbReference type="SAM" id="MobiDB-lite"/>
    </source>
</evidence>
<comment type="caution">
    <text evidence="13">The sequence shown here is derived from an EMBL/GenBank/DDBJ whole genome shotgun (WGS) entry which is preliminary data.</text>
</comment>
<dbReference type="EMBL" id="NAJN01000005">
    <property type="protein sequence ID" value="TKA82186.1"/>
    <property type="molecule type" value="Genomic_DNA"/>
</dbReference>
<dbReference type="InterPro" id="IPR036390">
    <property type="entry name" value="WH_DNA-bd_sf"/>
</dbReference>
<dbReference type="Pfam" id="PF17683">
    <property type="entry name" value="TFIIF_beta_N"/>
    <property type="match status" value="1"/>
</dbReference>
<evidence type="ECO:0000313" key="13">
    <source>
        <dbReference type="EMBL" id="TKA82186.1"/>
    </source>
</evidence>
<sequence>MTTLNGVKVEDAPLIKPDPETSSPTTIMDEDQYEDTGELQLFDPNDVTSGVWLTKIPKYLWEAWSTMEDDEQIQIGKLRVWGSTEPGKDKMKIILEPNLPGHAKVPKEYDLKINNLSYNNACVFSEKNQTGYKARLMNRPRPDARPNQYRVNKRRYGSSIPKQTALVGYAKHELTSTAVENEEYHRLMEERTAAMFKPKHTTTYTTEIQQALHPGIAAGSSFESFVRKTNTSRKPGRAQEDKAIRMPQNELLDRLQAMFKRYRYWSMKAMRQELHQPEAYIKSTMEKIGTLVRSGPFAMQWMLNAEYQESTYAGLDVKEEAAEEQEDSDLDPKDEVDDDDDDENLKMEDVL</sequence>
<evidence type="ECO:0000256" key="7">
    <source>
        <dbReference type="ARBA" id="ARBA00023242"/>
    </source>
</evidence>
<keyword evidence="6" id="KW-0804">Transcription</keyword>
<evidence type="ECO:0000256" key="3">
    <source>
        <dbReference type="ARBA" id="ARBA00021453"/>
    </source>
</evidence>
<keyword evidence="5" id="KW-0238">DNA-binding</keyword>
<keyword evidence="4" id="KW-0805">Transcription regulation</keyword>
<comment type="similarity">
    <text evidence="2">Belongs to the TFIIF beta subunit family.</text>
</comment>
<evidence type="ECO:0000259" key="12">
    <source>
        <dbReference type="Pfam" id="PF17683"/>
    </source>
</evidence>
<comment type="subcellular location">
    <subcellularLocation>
        <location evidence="1">Nucleus</location>
    </subcellularLocation>
</comment>